<dbReference type="EMBL" id="GEFM01005915">
    <property type="protein sequence ID" value="JAP69881.1"/>
    <property type="molecule type" value="mRNA"/>
</dbReference>
<dbReference type="CDD" id="cd01650">
    <property type="entry name" value="RT_nLTR_like"/>
    <property type="match status" value="1"/>
</dbReference>
<proteinExistence type="evidence at transcript level"/>
<dbReference type="InterPro" id="IPR036397">
    <property type="entry name" value="RNaseH_sf"/>
</dbReference>
<dbReference type="PROSITE" id="PS50878">
    <property type="entry name" value="RT_POL"/>
    <property type="match status" value="1"/>
</dbReference>
<dbReference type="SUPFAM" id="SSF56672">
    <property type="entry name" value="DNA/RNA polymerases"/>
    <property type="match status" value="1"/>
</dbReference>
<evidence type="ECO:0000313" key="3">
    <source>
        <dbReference type="EMBL" id="JAP69881.1"/>
    </source>
</evidence>
<dbReference type="Gene3D" id="3.30.420.10">
    <property type="entry name" value="Ribonuclease H-like superfamily/Ribonuclease H"/>
    <property type="match status" value="1"/>
</dbReference>
<dbReference type="GO" id="GO:0003676">
    <property type="term" value="F:nucleic acid binding"/>
    <property type="evidence" value="ECO:0007669"/>
    <property type="project" value="InterPro"/>
</dbReference>
<keyword evidence="3" id="KW-0808">Transferase</keyword>
<accession>A0A131XWC0</accession>
<dbReference type="AlphaFoldDB" id="A0A131XWC0"/>
<reference evidence="3" key="1">
    <citation type="submission" date="2016-02" db="EMBL/GenBank/DDBJ databases">
        <title>RNAseq analyses of the midgut from blood- or serum-fed Ixodes ricinus ticks.</title>
        <authorList>
            <person name="Perner J."/>
            <person name="Provaznik J."/>
            <person name="Schrenkova J."/>
            <person name="Urbanova V."/>
            <person name="Ribeiro J.M."/>
            <person name="Kopacek P."/>
        </authorList>
    </citation>
    <scope>NUCLEOTIDE SEQUENCE</scope>
    <source>
        <tissue evidence="3">Gut</tissue>
    </source>
</reference>
<dbReference type="GO" id="GO:0003964">
    <property type="term" value="F:RNA-directed DNA polymerase activity"/>
    <property type="evidence" value="ECO:0007669"/>
    <property type="project" value="UniProtKB-KW"/>
</dbReference>
<dbReference type="Pfam" id="PF00075">
    <property type="entry name" value="RNase_H"/>
    <property type="match status" value="1"/>
</dbReference>
<dbReference type="PANTHER" id="PTHR19446">
    <property type="entry name" value="REVERSE TRANSCRIPTASES"/>
    <property type="match status" value="1"/>
</dbReference>
<dbReference type="GO" id="GO:0042575">
    <property type="term" value="C:DNA polymerase complex"/>
    <property type="evidence" value="ECO:0007669"/>
    <property type="project" value="UniProtKB-ARBA"/>
</dbReference>
<feature type="non-terminal residue" evidence="3">
    <location>
        <position position="1"/>
    </location>
</feature>
<dbReference type="SUPFAM" id="SSF53098">
    <property type="entry name" value="Ribonuclease H-like"/>
    <property type="match status" value="1"/>
</dbReference>
<keyword evidence="3" id="KW-0548">Nucleotidyltransferase</keyword>
<feature type="domain" description="RNase H type-1" evidence="2">
    <location>
        <begin position="616"/>
        <end position="750"/>
    </location>
</feature>
<keyword evidence="3" id="KW-0695">RNA-directed DNA polymerase</keyword>
<dbReference type="GO" id="GO:0004523">
    <property type="term" value="F:RNA-DNA hybrid ribonuclease activity"/>
    <property type="evidence" value="ECO:0007669"/>
    <property type="project" value="InterPro"/>
</dbReference>
<sequence length="900" mass="104873">ELNIERKKLRALRRRYQRCKNIELRNTFKNAYYEFLREYKILISDAKEKSFHNFCTNNTKQNIFGLPYKIAFEKIKPPVIIPPILQEDGSLTTNLEDSIRQIMICLFPKDDEEKDSPEQANIRLSINEDPNEPDDSEFNNNEIEAILQKLKPKSAPGLDNITTTLIKSIFTSHPNFVLNIFNSALKYGYFPTQWKKAKLILLNKPNKPSNNPRSYRPICLNSIFGKILERLLNSRLYHFLYKNNLFHPQQYGFTHNKSSTNALYKLKNILIENKNEDKHSILISLDFQGAFDSLWYPFVLKYLKEHKCPSNLYKLLKSFFHNRSLTYVSPSKETTQAIEIGCPQGSPISPLLWNILISGLLNLQFPYSTHIQAYADDTILVISGKTRREIETIANTTLKLISQWSNEHRLNLNYSKCFCILIAAGNRLSQGRPPTIKIENHSLKYVSTLRLLGVIFDTKLSFIPHIEYLREKVLKHTLKMSTFTKIHWGINQKQQKELYLRCIERYIVYGASVWWKDTSNSHLLRKVISLQRIPLLNIARAYNTSSNLSLPILCNIPPIHITLKKEVKQFLLFQENKEIECNSHTYNKQNTEYIFDQWILHPSNKFKIDFQKNTTVSCNLHIYTDGSLSPGKVGAAFVAMTPTNEIEYISQFKLPKHATIYDAERTAFQEALNYILTNKPNEAKIAIYTDSLSLLQNLANIQTKTATIHTLKQLIAQIQRKQSIHFIYVRAHADNEGNNLADHYAKLAYHNGNLVSCLYSKKSVKKDLNNEVRREWDEEWRRQGKEKELFTWISTIHNIPDTFPSSHHLSQIITGHGRFPFYLFRFKLTNNNNCFCGLPINNFEHYFTTCPYTLTFRTELNKLKFTAYDNVTKLAMLSNVKAKQVLERMMMFIQTEVVTQ</sequence>
<dbReference type="InterPro" id="IPR000477">
    <property type="entry name" value="RT_dom"/>
</dbReference>
<protein>
    <submittedName>
        <fullName evidence="3">Putative reverse transcriptase</fullName>
    </submittedName>
</protein>
<dbReference type="InterPro" id="IPR002156">
    <property type="entry name" value="RNaseH_domain"/>
</dbReference>
<dbReference type="CDD" id="cd09276">
    <property type="entry name" value="Rnase_HI_RT_non_LTR"/>
    <property type="match status" value="1"/>
</dbReference>
<evidence type="ECO:0000259" key="1">
    <source>
        <dbReference type="PROSITE" id="PS50878"/>
    </source>
</evidence>
<evidence type="ECO:0000259" key="2">
    <source>
        <dbReference type="PROSITE" id="PS50879"/>
    </source>
</evidence>
<name>A0A131XWC0_IXORI</name>
<dbReference type="Pfam" id="PF00078">
    <property type="entry name" value="RVT_1"/>
    <property type="match status" value="1"/>
</dbReference>
<dbReference type="PROSITE" id="PS50879">
    <property type="entry name" value="RNASE_H_1"/>
    <property type="match status" value="1"/>
</dbReference>
<dbReference type="InterPro" id="IPR012337">
    <property type="entry name" value="RNaseH-like_sf"/>
</dbReference>
<feature type="domain" description="Reverse transcriptase" evidence="1">
    <location>
        <begin position="183"/>
        <end position="456"/>
    </location>
</feature>
<dbReference type="InterPro" id="IPR043502">
    <property type="entry name" value="DNA/RNA_pol_sf"/>
</dbReference>
<organism evidence="3">
    <name type="scientific">Ixodes ricinus</name>
    <name type="common">Common tick</name>
    <name type="synonym">Acarus ricinus</name>
    <dbReference type="NCBI Taxonomy" id="34613"/>
    <lineage>
        <taxon>Eukaryota</taxon>
        <taxon>Metazoa</taxon>
        <taxon>Ecdysozoa</taxon>
        <taxon>Arthropoda</taxon>
        <taxon>Chelicerata</taxon>
        <taxon>Arachnida</taxon>
        <taxon>Acari</taxon>
        <taxon>Parasitiformes</taxon>
        <taxon>Ixodida</taxon>
        <taxon>Ixodoidea</taxon>
        <taxon>Ixodidae</taxon>
        <taxon>Ixodinae</taxon>
        <taxon>Ixodes</taxon>
    </lineage>
</organism>